<dbReference type="InterPro" id="IPR017850">
    <property type="entry name" value="Alkaline_phosphatase_core_sf"/>
</dbReference>
<dbReference type="InterPro" id="IPR002591">
    <property type="entry name" value="Phosphodiest/P_Trfase"/>
</dbReference>
<keyword evidence="1" id="KW-0732">Signal</keyword>
<dbReference type="Proteomes" id="UP000315700">
    <property type="component" value="Chromosome"/>
</dbReference>
<name>A0A517SC93_9PLAN</name>
<dbReference type="OrthoDB" id="1956004at2"/>
<dbReference type="SUPFAM" id="SSF53649">
    <property type="entry name" value="Alkaline phosphatase-like"/>
    <property type="match status" value="1"/>
</dbReference>
<protein>
    <submittedName>
        <fullName evidence="2">Type I phosphodiesterase / nucleotide pyrophosphatase</fullName>
    </submittedName>
</protein>
<sequence precursor="true">MLPLNSRLLLLVAILMPAMARAAETKHVLVIGIDGCRPDALAVADTPHLDALIQNGTYFEGTDIVSPDRKNPANTVSGPGWSNLLCGVWPDKHGVLDNKFTEPKYDQFPHFFVRLKEARPDARTVSFSDWKPIRDHITRGGDVVLDFSPPADVKGPSGYETGDAASTAACVELLGKEAPTAVVLYLGQVDENGHAHGFHPSVVQYRDAIERVDGHIGQALAAIRRRPNAKNEDWLVIVCTDHGGTGTDHGNGHKNFDIRRTFMIVSGKGAKQGRSTDPTYQVDVAPTAFKHLGVDSRPEWALDGKAVGLNE</sequence>
<organism evidence="2 3">
    <name type="scientific">Caulifigura coniformis</name>
    <dbReference type="NCBI Taxonomy" id="2527983"/>
    <lineage>
        <taxon>Bacteria</taxon>
        <taxon>Pseudomonadati</taxon>
        <taxon>Planctomycetota</taxon>
        <taxon>Planctomycetia</taxon>
        <taxon>Planctomycetales</taxon>
        <taxon>Planctomycetaceae</taxon>
        <taxon>Caulifigura</taxon>
    </lineage>
</organism>
<dbReference type="PANTHER" id="PTHR10151">
    <property type="entry name" value="ECTONUCLEOTIDE PYROPHOSPHATASE/PHOSPHODIESTERASE"/>
    <property type="match status" value="1"/>
</dbReference>
<dbReference type="PANTHER" id="PTHR10151:SF120">
    <property type="entry name" value="BIS(5'-ADENOSYL)-TRIPHOSPHATASE"/>
    <property type="match status" value="1"/>
</dbReference>
<keyword evidence="3" id="KW-1185">Reference proteome</keyword>
<dbReference type="AlphaFoldDB" id="A0A517SC93"/>
<proteinExistence type="predicted"/>
<dbReference type="RefSeq" id="WP_145029193.1">
    <property type="nucleotide sequence ID" value="NZ_CP036271.1"/>
</dbReference>
<evidence type="ECO:0000256" key="1">
    <source>
        <dbReference type="SAM" id="SignalP"/>
    </source>
</evidence>
<gene>
    <name evidence="2" type="ORF">Pan44_17650</name>
</gene>
<dbReference type="EMBL" id="CP036271">
    <property type="protein sequence ID" value="QDT53742.1"/>
    <property type="molecule type" value="Genomic_DNA"/>
</dbReference>
<reference evidence="2 3" key="1">
    <citation type="submission" date="2019-02" db="EMBL/GenBank/DDBJ databases">
        <title>Deep-cultivation of Planctomycetes and their phenomic and genomic characterization uncovers novel biology.</title>
        <authorList>
            <person name="Wiegand S."/>
            <person name="Jogler M."/>
            <person name="Boedeker C."/>
            <person name="Pinto D."/>
            <person name="Vollmers J."/>
            <person name="Rivas-Marin E."/>
            <person name="Kohn T."/>
            <person name="Peeters S.H."/>
            <person name="Heuer A."/>
            <person name="Rast P."/>
            <person name="Oberbeckmann S."/>
            <person name="Bunk B."/>
            <person name="Jeske O."/>
            <person name="Meyerdierks A."/>
            <person name="Storesund J.E."/>
            <person name="Kallscheuer N."/>
            <person name="Luecker S."/>
            <person name="Lage O.M."/>
            <person name="Pohl T."/>
            <person name="Merkel B.J."/>
            <person name="Hornburger P."/>
            <person name="Mueller R.-W."/>
            <person name="Bruemmer F."/>
            <person name="Labrenz M."/>
            <person name="Spormann A.M."/>
            <person name="Op den Camp H."/>
            <person name="Overmann J."/>
            <person name="Amann R."/>
            <person name="Jetten M.S.M."/>
            <person name="Mascher T."/>
            <person name="Medema M.H."/>
            <person name="Devos D.P."/>
            <person name="Kaster A.-K."/>
            <person name="Ovreas L."/>
            <person name="Rohde M."/>
            <person name="Galperin M.Y."/>
            <person name="Jogler C."/>
        </authorList>
    </citation>
    <scope>NUCLEOTIDE SEQUENCE [LARGE SCALE GENOMIC DNA]</scope>
    <source>
        <strain evidence="2 3">Pan44</strain>
    </source>
</reference>
<accession>A0A517SC93</accession>
<feature type="chain" id="PRO_5021717846" evidence="1">
    <location>
        <begin position="23"/>
        <end position="311"/>
    </location>
</feature>
<dbReference type="Gene3D" id="3.40.720.10">
    <property type="entry name" value="Alkaline Phosphatase, subunit A"/>
    <property type="match status" value="1"/>
</dbReference>
<evidence type="ECO:0000313" key="3">
    <source>
        <dbReference type="Proteomes" id="UP000315700"/>
    </source>
</evidence>
<evidence type="ECO:0000313" key="2">
    <source>
        <dbReference type="EMBL" id="QDT53742.1"/>
    </source>
</evidence>
<dbReference type="KEGG" id="ccos:Pan44_17650"/>
<dbReference type="GO" id="GO:0016787">
    <property type="term" value="F:hydrolase activity"/>
    <property type="evidence" value="ECO:0007669"/>
    <property type="project" value="UniProtKB-ARBA"/>
</dbReference>
<dbReference type="Pfam" id="PF01663">
    <property type="entry name" value="Phosphodiest"/>
    <property type="match status" value="1"/>
</dbReference>
<feature type="signal peptide" evidence="1">
    <location>
        <begin position="1"/>
        <end position="22"/>
    </location>
</feature>
<dbReference type="InParanoid" id="A0A517SC93"/>